<evidence type="ECO:0008006" key="3">
    <source>
        <dbReference type="Google" id="ProtNLM"/>
    </source>
</evidence>
<dbReference type="SUPFAM" id="SSF49503">
    <property type="entry name" value="Cupredoxins"/>
    <property type="match status" value="1"/>
</dbReference>
<gene>
    <name evidence="2" type="ordered locus">Meso_2610</name>
</gene>
<dbReference type="Gene3D" id="2.60.40.420">
    <property type="entry name" value="Cupredoxins - blue copper proteins"/>
    <property type="match status" value="1"/>
</dbReference>
<feature type="signal peptide" evidence="1">
    <location>
        <begin position="1"/>
        <end position="23"/>
    </location>
</feature>
<proteinExistence type="predicted"/>
<name>Q11F34_CHESB</name>
<dbReference type="EMBL" id="CP000390">
    <property type="protein sequence ID" value="ABG63991.1"/>
    <property type="molecule type" value="Genomic_DNA"/>
</dbReference>
<feature type="chain" id="PRO_5004180039" description="Copper-binding protein" evidence="1">
    <location>
        <begin position="24"/>
        <end position="142"/>
    </location>
</feature>
<dbReference type="AlphaFoldDB" id="Q11F34"/>
<reference evidence="2" key="1">
    <citation type="submission" date="2006-06" db="EMBL/GenBank/DDBJ databases">
        <title>Complete sequence of chromosome of Chelativorans sp. BNC1.</title>
        <authorList>
            <consortium name="US DOE Joint Genome Institute"/>
            <person name="Copeland A."/>
            <person name="Lucas S."/>
            <person name="Lapidus A."/>
            <person name="Barry K."/>
            <person name="Detter J.C."/>
            <person name="Glavina del Rio T."/>
            <person name="Hammon N."/>
            <person name="Israni S."/>
            <person name="Dalin E."/>
            <person name="Tice H."/>
            <person name="Pitluck S."/>
            <person name="Chertkov O."/>
            <person name="Brettin T."/>
            <person name="Bruce D."/>
            <person name="Han C."/>
            <person name="Tapia R."/>
            <person name="Gilna P."/>
            <person name="Schmutz J."/>
            <person name="Larimer F."/>
            <person name="Land M."/>
            <person name="Hauser L."/>
            <person name="Kyrpides N."/>
            <person name="Mikhailova N."/>
            <person name="Richardson P."/>
        </authorList>
    </citation>
    <scope>NUCLEOTIDE SEQUENCE</scope>
    <source>
        <strain evidence="2">BNC1</strain>
    </source>
</reference>
<dbReference type="InterPro" id="IPR008972">
    <property type="entry name" value="Cupredoxin"/>
</dbReference>
<protein>
    <recommendedName>
        <fullName evidence="3">Copper-binding protein</fullName>
    </recommendedName>
</protein>
<evidence type="ECO:0000256" key="1">
    <source>
        <dbReference type="SAM" id="SignalP"/>
    </source>
</evidence>
<dbReference type="KEGG" id="mes:Meso_2610"/>
<dbReference type="OrthoDB" id="5343781at2"/>
<keyword evidence="1" id="KW-0732">Signal</keyword>
<accession>Q11F34</accession>
<sequence precursor="true">MRISTALFVCAAALMGMTASGNAEGNLASKPERLEPLVLGADLSFSVKEYTLETGKYYRWQIQSQGGEEFLVKAPELFRNSWVNQVVINDIEVKPVGGGIYGVEFDDEGTADVWFVPIVPGDFEFYADGFEERGMLGKFVVR</sequence>
<dbReference type="eggNOG" id="COG4454">
    <property type="taxonomic scope" value="Bacteria"/>
</dbReference>
<dbReference type="HOGENOM" id="CLU_112453_0_0_5"/>
<evidence type="ECO:0000313" key="2">
    <source>
        <dbReference type="EMBL" id="ABG63991.1"/>
    </source>
</evidence>
<dbReference type="STRING" id="266779.Meso_2610"/>
<organism evidence="2">
    <name type="scientific">Chelativorans sp. (strain BNC1)</name>
    <dbReference type="NCBI Taxonomy" id="266779"/>
    <lineage>
        <taxon>Bacteria</taxon>
        <taxon>Pseudomonadati</taxon>
        <taxon>Pseudomonadota</taxon>
        <taxon>Alphaproteobacteria</taxon>
        <taxon>Hyphomicrobiales</taxon>
        <taxon>Phyllobacteriaceae</taxon>
        <taxon>Chelativorans</taxon>
    </lineage>
</organism>